<evidence type="ECO:0000256" key="2">
    <source>
        <dbReference type="ARBA" id="ARBA00022630"/>
    </source>
</evidence>
<comment type="similarity">
    <text evidence="6">Belongs to the ferredoxin--NADP reductase type 2 family.</text>
</comment>
<evidence type="ECO:0000256" key="1">
    <source>
        <dbReference type="ARBA" id="ARBA00011738"/>
    </source>
</evidence>
<feature type="binding site" evidence="6">
    <location>
        <position position="324"/>
    </location>
    <ligand>
        <name>FAD</name>
        <dbReference type="ChEBI" id="CHEBI:57692"/>
    </ligand>
</feature>
<comment type="subunit">
    <text evidence="1 6">Homodimer.</text>
</comment>
<feature type="binding site" evidence="6">
    <location>
        <position position="49"/>
    </location>
    <ligand>
        <name>FAD</name>
        <dbReference type="ChEBI" id="CHEBI:57692"/>
    </ligand>
</feature>
<proteinExistence type="inferred from homology"/>
<dbReference type="PRINTS" id="PR00368">
    <property type="entry name" value="FADPNR"/>
</dbReference>
<dbReference type="Proteomes" id="UP000198778">
    <property type="component" value="Unassembled WGS sequence"/>
</dbReference>
<dbReference type="InterPro" id="IPR022890">
    <property type="entry name" value="Fd--NADP_Rdtase_type_2"/>
</dbReference>
<dbReference type="PRINTS" id="PR00469">
    <property type="entry name" value="PNDRDTASEII"/>
</dbReference>
<accession>A0A1H0HI24</accession>
<dbReference type="OrthoDB" id="9806179at2"/>
<dbReference type="GO" id="GO:0004324">
    <property type="term" value="F:ferredoxin-NADP+ reductase activity"/>
    <property type="evidence" value="ECO:0007669"/>
    <property type="project" value="UniProtKB-UniRule"/>
</dbReference>
<reference evidence="9" key="1">
    <citation type="submission" date="2016-10" db="EMBL/GenBank/DDBJ databases">
        <authorList>
            <person name="Varghese N."/>
            <person name="Submissions S."/>
        </authorList>
    </citation>
    <scope>NUCLEOTIDE SEQUENCE [LARGE SCALE GENOMIC DNA]</scope>
    <source>
        <strain evidence="9">CGMCC 1.10369</strain>
    </source>
</reference>
<dbReference type="Gene3D" id="3.50.50.60">
    <property type="entry name" value="FAD/NAD(P)-binding domain"/>
    <property type="match status" value="2"/>
</dbReference>
<evidence type="ECO:0000256" key="4">
    <source>
        <dbReference type="ARBA" id="ARBA00022857"/>
    </source>
</evidence>
<evidence type="ECO:0000259" key="7">
    <source>
        <dbReference type="Pfam" id="PF07992"/>
    </source>
</evidence>
<feature type="binding site" evidence="6">
    <location>
        <position position="283"/>
    </location>
    <ligand>
        <name>FAD</name>
        <dbReference type="ChEBI" id="CHEBI:57692"/>
    </ligand>
</feature>
<dbReference type="EC" id="1.18.1.2" evidence="6"/>
<dbReference type="HAMAP" id="MF_01685">
    <property type="entry name" value="FENR2"/>
    <property type="match status" value="1"/>
</dbReference>
<dbReference type="RefSeq" id="WP_090843332.1">
    <property type="nucleotide sequence ID" value="NZ_FNIL01000008.1"/>
</dbReference>
<keyword evidence="3 6" id="KW-0274">FAD</keyword>
<dbReference type="EMBL" id="FNIL01000008">
    <property type="protein sequence ID" value="SDO18703.1"/>
    <property type="molecule type" value="Genomic_DNA"/>
</dbReference>
<dbReference type="PANTHER" id="PTHR48105">
    <property type="entry name" value="THIOREDOXIN REDUCTASE 1-RELATED-RELATED"/>
    <property type="match status" value="1"/>
</dbReference>
<dbReference type="InterPro" id="IPR023753">
    <property type="entry name" value="FAD/NAD-binding_dom"/>
</dbReference>
<dbReference type="AlphaFoldDB" id="A0A1H0HI24"/>
<feature type="binding site" evidence="6">
    <location>
        <position position="89"/>
    </location>
    <ligand>
        <name>FAD</name>
        <dbReference type="ChEBI" id="CHEBI:57692"/>
    </ligand>
</feature>
<evidence type="ECO:0000256" key="6">
    <source>
        <dbReference type="HAMAP-Rule" id="MF_01685"/>
    </source>
</evidence>
<sequence>MKDEEVYDLTIVGGGPAGLFAAFYGGMRQMKVKIIDSLPEIGGQLATLYPEKYIYDIAGYPKVMAKDLVDNLAAQVAQFDTHIVLEEVVENISKGEKGIFSLTTNKADHYSKAVIITAGAGAFEPRRLALSDASKYEGKNLHYFVNDLQSFAGKKVLISGGGDSAVDWALMLEPVAAEVTLVHRREKFRCHEHSAELLRSSRVKIKTPCTMERLVGNDTIEQVVLKEKEGMEEALEVDAVIVNHGFVSSLGPIKDWGLHIEKNTIPVNSKMETNIKGIYASGDIASYEGKVKLIAIGFGEAPIAVNHAKSYIDPAAKLQPKHSTAMF</sequence>
<keyword evidence="5 6" id="KW-0560">Oxidoreductase</keyword>
<dbReference type="GO" id="GO:0050661">
    <property type="term" value="F:NADP binding"/>
    <property type="evidence" value="ECO:0007669"/>
    <property type="project" value="UniProtKB-UniRule"/>
</dbReference>
<evidence type="ECO:0000313" key="8">
    <source>
        <dbReference type="EMBL" id="SDO18703.1"/>
    </source>
</evidence>
<comment type="caution">
    <text evidence="6">Lacks conserved residue(s) required for the propagation of feature annotation.</text>
</comment>
<feature type="domain" description="FAD/NAD(P)-binding" evidence="7">
    <location>
        <begin position="7"/>
        <end position="294"/>
    </location>
</feature>
<dbReference type="InterPro" id="IPR050097">
    <property type="entry name" value="Ferredoxin-NADP_redctase_2"/>
</dbReference>
<feature type="binding site" evidence="6">
    <location>
        <position position="123"/>
    </location>
    <ligand>
        <name>FAD</name>
        <dbReference type="ChEBI" id="CHEBI:57692"/>
    </ligand>
</feature>
<dbReference type="STRING" id="745820.SAMN04488053_108108"/>
<comment type="cofactor">
    <cofactor evidence="6">
        <name>FAD</name>
        <dbReference type="ChEBI" id="CHEBI:57692"/>
    </cofactor>
    <text evidence="6">Binds 1 FAD per subunit.</text>
</comment>
<feature type="binding site" evidence="6">
    <location>
        <position position="44"/>
    </location>
    <ligand>
        <name>FAD</name>
        <dbReference type="ChEBI" id="CHEBI:57692"/>
    </ligand>
</feature>
<protein>
    <recommendedName>
        <fullName evidence="6">Ferredoxin--NADP reductase</fullName>
        <shortName evidence="6">FNR</shortName>
        <shortName evidence="6">Fd-NADP(+) reductase</shortName>
        <ecNumber evidence="6">1.18.1.2</ecNumber>
    </recommendedName>
</protein>
<dbReference type="GO" id="GO:0050660">
    <property type="term" value="F:flavin adenine dinucleotide binding"/>
    <property type="evidence" value="ECO:0007669"/>
    <property type="project" value="UniProtKB-UniRule"/>
</dbReference>
<dbReference type="Pfam" id="PF07992">
    <property type="entry name" value="Pyr_redox_2"/>
    <property type="match status" value="1"/>
</dbReference>
<feature type="binding site" evidence="6">
    <location>
        <position position="36"/>
    </location>
    <ligand>
        <name>FAD</name>
        <dbReference type="ChEBI" id="CHEBI:57692"/>
    </ligand>
</feature>
<organism evidence="8 9">
    <name type="scientific">Alkalicoccus daliensis</name>
    <dbReference type="NCBI Taxonomy" id="745820"/>
    <lineage>
        <taxon>Bacteria</taxon>
        <taxon>Bacillati</taxon>
        <taxon>Bacillota</taxon>
        <taxon>Bacilli</taxon>
        <taxon>Bacillales</taxon>
        <taxon>Bacillaceae</taxon>
        <taxon>Alkalicoccus</taxon>
    </lineage>
</organism>
<evidence type="ECO:0000256" key="5">
    <source>
        <dbReference type="ARBA" id="ARBA00023002"/>
    </source>
</evidence>
<dbReference type="InterPro" id="IPR036188">
    <property type="entry name" value="FAD/NAD-bd_sf"/>
</dbReference>
<evidence type="ECO:0000313" key="9">
    <source>
        <dbReference type="Proteomes" id="UP000198778"/>
    </source>
</evidence>
<keyword evidence="4 6" id="KW-0521">NADP</keyword>
<keyword evidence="2 6" id="KW-0285">Flavoprotein</keyword>
<keyword evidence="9" id="KW-1185">Reference proteome</keyword>
<comment type="catalytic activity">
    <reaction evidence="6">
        <text>2 reduced [2Fe-2S]-[ferredoxin] + NADP(+) + H(+) = 2 oxidized [2Fe-2S]-[ferredoxin] + NADPH</text>
        <dbReference type="Rhea" id="RHEA:20125"/>
        <dbReference type="Rhea" id="RHEA-COMP:10000"/>
        <dbReference type="Rhea" id="RHEA-COMP:10001"/>
        <dbReference type="ChEBI" id="CHEBI:15378"/>
        <dbReference type="ChEBI" id="CHEBI:33737"/>
        <dbReference type="ChEBI" id="CHEBI:33738"/>
        <dbReference type="ChEBI" id="CHEBI:57783"/>
        <dbReference type="ChEBI" id="CHEBI:58349"/>
        <dbReference type="EC" id="1.18.1.2"/>
    </reaction>
</comment>
<name>A0A1H0HI24_9BACI</name>
<gene>
    <name evidence="8" type="ORF">SAMN04488053_108108</name>
</gene>
<evidence type="ECO:0000256" key="3">
    <source>
        <dbReference type="ARBA" id="ARBA00022827"/>
    </source>
</evidence>
<dbReference type="SUPFAM" id="SSF51905">
    <property type="entry name" value="FAD/NAD(P)-binding domain"/>
    <property type="match status" value="1"/>
</dbReference>